<dbReference type="Gene3D" id="3.40.50.300">
    <property type="entry name" value="P-loop containing nucleotide triphosphate hydrolases"/>
    <property type="match status" value="1"/>
</dbReference>
<dbReference type="InterPro" id="IPR009019">
    <property type="entry name" value="KH_sf_prok-type"/>
</dbReference>
<dbReference type="RefSeq" id="WP_266088128.1">
    <property type="nucleotide sequence ID" value="NZ_RKLV01000010.1"/>
</dbReference>
<dbReference type="Pfam" id="PF00013">
    <property type="entry name" value="KH_1"/>
    <property type="match status" value="1"/>
</dbReference>
<keyword evidence="2" id="KW-0694">RNA-binding</keyword>
<proteinExistence type="inferred from homology"/>
<feature type="domain" description="K Homology" evidence="3">
    <location>
        <begin position="484"/>
        <end position="563"/>
    </location>
</feature>
<dbReference type="GO" id="GO:0003723">
    <property type="term" value="F:RNA binding"/>
    <property type="evidence" value="ECO:0007669"/>
    <property type="project" value="UniProtKB-UniRule"/>
</dbReference>
<dbReference type="Proteomes" id="UP001149411">
    <property type="component" value="Unassembled WGS sequence"/>
</dbReference>
<dbReference type="PROSITE" id="PS50084">
    <property type="entry name" value="KH_TYPE_1"/>
    <property type="match status" value="1"/>
</dbReference>
<dbReference type="AlphaFoldDB" id="A0A9Q4GIA6"/>
<dbReference type="Pfam" id="PF01850">
    <property type="entry name" value="PIN"/>
    <property type="match status" value="1"/>
</dbReference>
<dbReference type="SUPFAM" id="SSF88723">
    <property type="entry name" value="PIN domain-like"/>
    <property type="match status" value="1"/>
</dbReference>
<sequence length="617" mass="68349">MKIVPDTSVVVDGRITQKIEEGDFKGAKVIVHESVVAELESQANKGRETGHNGIEELKHLSELAENGHIVLEYEGKRPTLEEVKMAKGGEIDAMIRALAVEHNATFVTSDGVQSEIAKAKGLEVIYLRPEEPEYGELEIEGYFDEKTMSVHLKEDVEPKAKRGDIGAMRFRKIRDRALEGYEVRRMAQEIIEVVNRSDEGFTEVEKDGMTIVQLRSMRIAIARPPFSNGHEITAVRPVAKVDMEDYRLSEDLKQRLIEDQRGMLIAGSPGAGKTTFAQAVAEFLNDHEYSVKTMESPRDLQVSGEVTQYSKLEGSMENTADVLLMVRPDYTVYDEVRKTDDFEVFADMRLAGVGMVGVVHATRAIDSVQRLIGRVELGMIPQVVDTVVNIADGAVERVYDLESVVKVPEGLVEEDLARPVIEVSNFETGDVEYEIYSYNRQVVVMPIGEEERGKTGGAWNLVKKEIQREIGEVARGYVDVELVGDDQAVIYVDEDDIPFVIGKNGATINEIENSLGIDIEVKSHEERPEEMVDESSGAGAGVETHGEPADVQVTSRHVIMELDGMEGETVEVYADGEYLFTATVGRQGDIKVSRGSDIAEALEDAVDANRRVTVEEV</sequence>
<name>A0A9Q4GIA6_9EURY</name>
<dbReference type="InterPro" id="IPR002716">
    <property type="entry name" value="PIN_dom"/>
</dbReference>
<dbReference type="InterPro" id="IPR004087">
    <property type="entry name" value="KH_dom"/>
</dbReference>
<dbReference type="NCBIfam" id="NF010335">
    <property type="entry name" value="PRK13764.1"/>
    <property type="match status" value="1"/>
</dbReference>
<dbReference type="Pfam" id="PF00437">
    <property type="entry name" value="T2SSE"/>
    <property type="match status" value="1"/>
</dbReference>
<dbReference type="InterPro" id="IPR001482">
    <property type="entry name" value="T2SS/T4SS_dom"/>
</dbReference>
<keyword evidence="6" id="KW-1185">Reference proteome</keyword>
<evidence type="ECO:0000313" key="5">
    <source>
        <dbReference type="EMBL" id="MCX2819665.1"/>
    </source>
</evidence>
<protein>
    <submittedName>
        <fullName evidence="5">PINc/VapC family ATPase</fullName>
    </submittedName>
</protein>
<evidence type="ECO:0000313" key="6">
    <source>
        <dbReference type="Proteomes" id="UP001149411"/>
    </source>
</evidence>
<evidence type="ECO:0000256" key="1">
    <source>
        <dbReference type="ARBA" id="ARBA00046345"/>
    </source>
</evidence>
<reference evidence="5" key="1">
    <citation type="submission" date="2022-09" db="EMBL/GenBank/DDBJ databases">
        <title>Haloadaptaus new haloarchaeum isolated from saline soil.</title>
        <authorList>
            <person name="Duran-Viseras A."/>
            <person name="Sanchez-Porro C."/>
            <person name="Ventosa A."/>
        </authorList>
    </citation>
    <scope>NUCLEOTIDE SEQUENCE</scope>
    <source>
        <strain evidence="5">F3-133</strain>
    </source>
</reference>
<dbReference type="Gene3D" id="3.30.1370.10">
    <property type="entry name" value="K Homology domain, type 1"/>
    <property type="match status" value="1"/>
</dbReference>
<dbReference type="CDD" id="cd00105">
    <property type="entry name" value="KH-I"/>
    <property type="match status" value="1"/>
</dbReference>
<dbReference type="SUPFAM" id="SSF52540">
    <property type="entry name" value="P-loop containing nucleoside triphosphate hydrolases"/>
    <property type="match status" value="1"/>
</dbReference>
<comment type="similarity">
    <text evidence="1">In the N-terminal section; belongs to the PINc/VapC protein family.</text>
</comment>
<dbReference type="InterPro" id="IPR036612">
    <property type="entry name" value="KH_dom_type_1_sf"/>
</dbReference>
<accession>A0A9Q4GIA6</accession>
<evidence type="ECO:0000259" key="3">
    <source>
        <dbReference type="SMART" id="SM00322"/>
    </source>
</evidence>
<dbReference type="SMART" id="SM00670">
    <property type="entry name" value="PINc"/>
    <property type="match status" value="1"/>
</dbReference>
<dbReference type="InterPro" id="IPR027417">
    <property type="entry name" value="P-loop_NTPase"/>
</dbReference>
<organism evidence="5 6">
    <name type="scientific">Halorutilus salinus</name>
    <dbReference type="NCBI Taxonomy" id="2487751"/>
    <lineage>
        <taxon>Archaea</taxon>
        <taxon>Methanobacteriati</taxon>
        <taxon>Methanobacteriota</taxon>
        <taxon>Stenosarchaea group</taxon>
        <taxon>Halobacteria</taxon>
        <taxon>Halorutilales</taxon>
        <taxon>Halorutilaceae</taxon>
        <taxon>Halorutilus</taxon>
    </lineage>
</organism>
<dbReference type="CDD" id="cd09878">
    <property type="entry name" value="PIN_VapC_VirB11L-ATPase-like"/>
    <property type="match status" value="1"/>
</dbReference>
<dbReference type="SMART" id="SM00322">
    <property type="entry name" value="KH"/>
    <property type="match status" value="1"/>
</dbReference>
<feature type="domain" description="PIN" evidence="4">
    <location>
        <begin position="1"/>
        <end position="115"/>
    </location>
</feature>
<evidence type="ECO:0000259" key="4">
    <source>
        <dbReference type="SMART" id="SM00670"/>
    </source>
</evidence>
<dbReference type="InterPro" id="IPR004088">
    <property type="entry name" value="KH_dom_type_1"/>
</dbReference>
<dbReference type="PANTHER" id="PTHR11603">
    <property type="entry name" value="AAA FAMILY ATPASE"/>
    <property type="match status" value="1"/>
</dbReference>
<dbReference type="InterPro" id="IPR029060">
    <property type="entry name" value="PIN-like_dom_sf"/>
</dbReference>
<dbReference type="InterPro" id="IPR052041">
    <property type="entry name" value="Nucleic_acid_metab_PIN/TRAM"/>
</dbReference>
<dbReference type="Gene3D" id="3.40.50.1010">
    <property type="entry name" value="5'-nuclease"/>
    <property type="match status" value="1"/>
</dbReference>
<comment type="caution">
    <text evidence="5">The sequence shown here is derived from an EMBL/GenBank/DDBJ whole genome shotgun (WGS) entry which is preliminary data.</text>
</comment>
<dbReference type="SUPFAM" id="SSF54814">
    <property type="entry name" value="Prokaryotic type KH domain (KH-domain type II)"/>
    <property type="match status" value="1"/>
</dbReference>
<dbReference type="EMBL" id="RKLV01000010">
    <property type="protein sequence ID" value="MCX2819665.1"/>
    <property type="molecule type" value="Genomic_DNA"/>
</dbReference>
<evidence type="ECO:0000256" key="2">
    <source>
        <dbReference type="PROSITE-ProRule" id="PRU00117"/>
    </source>
</evidence>
<gene>
    <name evidence="5" type="ORF">EGH25_09925</name>
</gene>
<dbReference type="PANTHER" id="PTHR11603:SF147">
    <property type="entry name" value="MEMBRANE PROTEIN"/>
    <property type="match status" value="1"/>
</dbReference>